<evidence type="ECO:0000313" key="2">
    <source>
        <dbReference type="Proteomes" id="UP000265520"/>
    </source>
</evidence>
<sequence>IVNMRDEIVVGGSGCGLNIHNQTEKKLCMMYNGVVMVMPYCLGMKSKVRLQGWLGGKANHFLLPVVRSFGGIGFKGVGFGVVSFKGVGFGVMLAGLEKVRNLVELAESFWLKPDKATSLVELAVSFWLQLEKARRAGR</sequence>
<name>A0A392M5A3_9FABA</name>
<dbReference type="EMBL" id="LXQA010003881">
    <property type="protein sequence ID" value="MCH82577.1"/>
    <property type="molecule type" value="Genomic_DNA"/>
</dbReference>
<feature type="non-terminal residue" evidence="1">
    <location>
        <position position="1"/>
    </location>
</feature>
<accession>A0A392M5A3</accession>
<reference evidence="1 2" key="1">
    <citation type="journal article" date="2018" name="Front. Plant Sci.">
        <title>Red Clover (Trifolium pratense) and Zigzag Clover (T. medium) - A Picture of Genomic Similarities and Differences.</title>
        <authorList>
            <person name="Dluhosova J."/>
            <person name="Istvanek J."/>
            <person name="Nedelnik J."/>
            <person name="Repkova J."/>
        </authorList>
    </citation>
    <scope>NUCLEOTIDE SEQUENCE [LARGE SCALE GENOMIC DNA]</scope>
    <source>
        <strain evidence="2">cv. 10/8</strain>
        <tissue evidence="1">Leaf</tissue>
    </source>
</reference>
<protein>
    <submittedName>
        <fullName evidence="1">Uncharacterized protein</fullName>
    </submittedName>
</protein>
<comment type="caution">
    <text evidence="1">The sequence shown here is derived from an EMBL/GenBank/DDBJ whole genome shotgun (WGS) entry which is preliminary data.</text>
</comment>
<dbReference type="AlphaFoldDB" id="A0A392M5A3"/>
<evidence type="ECO:0000313" key="1">
    <source>
        <dbReference type="EMBL" id="MCH82577.1"/>
    </source>
</evidence>
<organism evidence="1 2">
    <name type="scientific">Trifolium medium</name>
    <dbReference type="NCBI Taxonomy" id="97028"/>
    <lineage>
        <taxon>Eukaryota</taxon>
        <taxon>Viridiplantae</taxon>
        <taxon>Streptophyta</taxon>
        <taxon>Embryophyta</taxon>
        <taxon>Tracheophyta</taxon>
        <taxon>Spermatophyta</taxon>
        <taxon>Magnoliopsida</taxon>
        <taxon>eudicotyledons</taxon>
        <taxon>Gunneridae</taxon>
        <taxon>Pentapetalae</taxon>
        <taxon>rosids</taxon>
        <taxon>fabids</taxon>
        <taxon>Fabales</taxon>
        <taxon>Fabaceae</taxon>
        <taxon>Papilionoideae</taxon>
        <taxon>50 kb inversion clade</taxon>
        <taxon>NPAAA clade</taxon>
        <taxon>Hologalegina</taxon>
        <taxon>IRL clade</taxon>
        <taxon>Trifolieae</taxon>
        <taxon>Trifolium</taxon>
    </lineage>
</organism>
<keyword evidence="2" id="KW-1185">Reference proteome</keyword>
<gene>
    <name evidence="1" type="ORF">A2U01_0003387</name>
</gene>
<proteinExistence type="predicted"/>
<dbReference type="Proteomes" id="UP000265520">
    <property type="component" value="Unassembled WGS sequence"/>
</dbReference>